<keyword evidence="6 7" id="KW-0472">Membrane</keyword>
<evidence type="ECO:0000256" key="5">
    <source>
        <dbReference type="ARBA" id="ARBA00022989"/>
    </source>
</evidence>
<feature type="transmembrane region" description="Helical" evidence="7">
    <location>
        <begin position="38"/>
        <end position="62"/>
    </location>
</feature>
<evidence type="ECO:0000256" key="4">
    <source>
        <dbReference type="ARBA" id="ARBA00022692"/>
    </source>
</evidence>
<evidence type="ECO:0000256" key="3">
    <source>
        <dbReference type="ARBA" id="ARBA00022519"/>
    </source>
</evidence>
<dbReference type="Pfam" id="PF06808">
    <property type="entry name" value="DctM"/>
    <property type="match status" value="1"/>
</dbReference>
<dbReference type="PANTHER" id="PTHR33362:SF5">
    <property type="entry name" value="C4-DICARBOXYLATE TRAP TRANSPORTER LARGE PERMEASE PROTEIN DCTM"/>
    <property type="match status" value="1"/>
</dbReference>
<keyword evidence="4 7" id="KW-0812">Transmembrane</keyword>
<keyword evidence="3 7" id="KW-0997">Cell inner membrane</keyword>
<feature type="transmembrane region" description="Helical" evidence="7">
    <location>
        <begin position="297"/>
        <end position="314"/>
    </location>
</feature>
<keyword evidence="2" id="KW-1003">Cell membrane</keyword>
<protein>
    <recommendedName>
        <fullName evidence="7">TRAP transporter large permease protein</fullName>
    </recommendedName>
</protein>
<feature type="transmembrane region" description="Helical" evidence="7">
    <location>
        <begin position="153"/>
        <end position="180"/>
    </location>
</feature>
<comment type="subunit">
    <text evidence="7">The complex comprises the extracytoplasmic solute receptor protein and the two transmembrane proteins.</text>
</comment>
<feature type="transmembrane region" description="Helical" evidence="7">
    <location>
        <begin position="230"/>
        <end position="251"/>
    </location>
</feature>
<evidence type="ECO:0000313" key="10">
    <source>
        <dbReference type="Proteomes" id="UP001156903"/>
    </source>
</evidence>
<organism evidence="9 10">
    <name type="scientific">Hydrogenophaga electricum</name>
    <dbReference type="NCBI Taxonomy" id="1230953"/>
    <lineage>
        <taxon>Bacteria</taxon>
        <taxon>Pseudomonadati</taxon>
        <taxon>Pseudomonadota</taxon>
        <taxon>Betaproteobacteria</taxon>
        <taxon>Burkholderiales</taxon>
        <taxon>Comamonadaceae</taxon>
        <taxon>Hydrogenophaga</taxon>
    </lineage>
</organism>
<reference evidence="10" key="1">
    <citation type="journal article" date="2019" name="Int. J. Syst. Evol. Microbiol.">
        <title>The Global Catalogue of Microorganisms (GCM) 10K type strain sequencing project: providing services to taxonomists for standard genome sequencing and annotation.</title>
        <authorList>
            <consortium name="The Broad Institute Genomics Platform"/>
            <consortium name="The Broad Institute Genome Sequencing Center for Infectious Disease"/>
            <person name="Wu L."/>
            <person name="Ma J."/>
        </authorList>
    </citation>
    <scope>NUCLEOTIDE SEQUENCE [LARGE SCALE GENOMIC DNA]</scope>
    <source>
        <strain evidence="10">NBRC 109341</strain>
    </source>
</reference>
<accession>A0ABQ6C6Z7</accession>
<feature type="transmembrane region" description="Helical" evidence="7">
    <location>
        <begin position="257"/>
        <end position="276"/>
    </location>
</feature>
<evidence type="ECO:0000313" key="9">
    <source>
        <dbReference type="EMBL" id="GLS16128.1"/>
    </source>
</evidence>
<feature type="transmembrane region" description="Helical" evidence="7">
    <location>
        <begin position="186"/>
        <end position="210"/>
    </location>
</feature>
<feature type="transmembrane region" description="Helical" evidence="7">
    <location>
        <begin position="112"/>
        <end position="141"/>
    </location>
</feature>
<comment type="caution">
    <text evidence="9">The sequence shown here is derived from an EMBL/GenBank/DDBJ whole genome shotgun (WGS) entry which is preliminary data.</text>
</comment>
<keyword evidence="10" id="KW-1185">Reference proteome</keyword>
<evidence type="ECO:0000256" key="2">
    <source>
        <dbReference type="ARBA" id="ARBA00022475"/>
    </source>
</evidence>
<dbReference type="PIRSF" id="PIRSF006066">
    <property type="entry name" value="HI0050"/>
    <property type="match status" value="1"/>
</dbReference>
<feature type="transmembrane region" description="Helical" evidence="7">
    <location>
        <begin position="384"/>
        <end position="406"/>
    </location>
</feature>
<feature type="transmembrane region" description="Helical" evidence="7">
    <location>
        <begin position="74"/>
        <end position="92"/>
    </location>
</feature>
<feature type="transmembrane region" description="Helical" evidence="7">
    <location>
        <begin position="334"/>
        <end position="351"/>
    </location>
</feature>
<feature type="domain" description="TRAP C4-dicarboxylate transport system permease DctM subunit" evidence="8">
    <location>
        <begin position="23"/>
        <end position="438"/>
    </location>
</feature>
<evidence type="ECO:0000256" key="7">
    <source>
        <dbReference type="RuleBase" id="RU369079"/>
    </source>
</evidence>
<feature type="transmembrane region" description="Helical" evidence="7">
    <location>
        <begin position="358"/>
        <end position="378"/>
    </location>
</feature>
<dbReference type="Proteomes" id="UP001156903">
    <property type="component" value="Unassembled WGS sequence"/>
</dbReference>
<gene>
    <name evidence="9" type="ORF">GCM10007935_35680</name>
</gene>
<comment type="function">
    <text evidence="7">Part of the tripartite ATP-independent periplasmic (TRAP) transport system.</text>
</comment>
<feature type="transmembrane region" description="Helical" evidence="7">
    <location>
        <begin position="418"/>
        <end position="443"/>
    </location>
</feature>
<evidence type="ECO:0000256" key="1">
    <source>
        <dbReference type="ARBA" id="ARBA00004429"/>
    </source>
</evidence>
<dbReference type="InterPro" id="IPR004681">
    <property type="entry name" value="TRAP_DctM"/>
</dbReference>
<evidence type="ECO:0000259" key="8">
    <source>
        <dbReference type="Pfam" id="PF06808"/>
    </source>
</evidence>
<dbReference type="NCBIfam" id="TIGR00786">
    <property type="entry name" value="dctM"/>
    <property type="match status" value="1"/>
</dbReference>
<proteinExistence type="inferred from homology"/>
<feature type="transmembrane region" description="Helical" evidence="7">
    <location>
        <begin position="12"/>
        <end position="32"/>
    </location>
</feature>
<name>A0ABQ6C6Z7_9BURK</name>
<evidence type="ECO:0000256" key="6">
    <source>
        <dbReference type="ARBA" id="ARBA00023136"/>
    </source>
</evidence>
<keyword evidence="7" id="KW-0813">Transport</keyword>
<dbReference type="EMBL" id="BSPB01000045">
    <property type="protein sequence ID" value="GLS16128.1"/>
    <property type="molecule type" value="Genomic_DNA"/>
</dbReference>
<comment type="similarity">
    <text evidence="7">Belongs to the TRAP transporter large permease family.</text>
</comment>
<dbReference type="PANTHER" id="PTHR33362">
    <property type="entry name" value="SIALIC ACID TRAP TRANSPORTER PERMEASE PROTEIN SIAT-RELATED"/>
    <property type="match status" value="1"/>
</dbReference>
<keyword evidence="5 7" id="KW-1133">Transmembrane helix</keyword>
<dbReference type="InterPro" id="IPR010656">
    <property type="entry name" value="DctM"/>
</dbReference>
<comment type="subcellular location">
    <subcellularLocation>
        <location evidence="1 7">Cell inner membrane</location>
        <topology evidence="1 7">Multi-pass membrane protein</topology>
    </subcellularLocation>
</comment>
<sequence length="445" mass="47229">MRYTAPPEIMLLDNPILILLLGIGVMLLLMALHVPIGVAMAISGLTLFAMLATIPAALGTISVEIASALSSSDLITIPLFLLMGSLGARAGISSDIYRMASQWVGHHRGGLAMATVVGCAGFGALCGSSVATAATMGRVALPEMLDRGYKPSLATGSIASGGTLGILIPPSIVMVIYAVLTEQFVLDLFVAGILPGLLAMVLYCLAVVYVTQRDPAAGPAFAPVPMRQRWASILHTWRGFLVLGAVVAGLYSGLFTVAESASMGLGLTMAFFLAHVPRSAWMRELKGIAVETAQNTGMIFLMVIGAALFSYFLTITEAPQALVTMVEDAHLNPYVVLAVVIVMYILLGAVFDDIAAMILTTPFVFPMIVGLGFDPIWWGIMMVMVIQIGMIAPPIGINVFVIGGIARDIPLSTIYRGIMPFFWVDILRLIILTIFPGIALYLVHS</sequence>